<evidence type="ECO:0000313" key="1">
    <source>
        <dbReference type="EMBL" id="KAF9644469.1"/>
    </source>
</evidence>
<dbReference type="Proteomes" id="UP000886501">
    <property type="component" value="Unassembled WGS sequence"/>
</dbReference>
<reference evidence="1" key="1">
    <citation type="submission" date="2019-10" db="EMBL/GenBank/DDBJ databases">
        <authorList>
            <consortium name="DOE Joint Genome Institute"/>
            <person name="Kuo A."/>
            <person name="Miyauchi S."/>
            <person name="Kiss E."/>
            <person name="Drula E."/>
            <person name="Kohler A."/>
            <person name="Sanchez-Garcia M."/>
            <person name="Andreopoulos B."/>
            <person name="Barry K.W."/>
            <person name="Bonito G."/>
            <person name="Buee M."/>
            <person name="Carver A."/>
            <person name="Chen C."/>
            <person name="Cichocki N."/>
            <person name="Clum A."/>
            <person name="Culley D."/>
            <person name="Crous P.W."/>
            <person name="Fauchery L."/>
            <person name="Girlanda M."/>
            <person name="Hayes R."/>
            <person name="Keri Z."/>
            <person name="Labutti K."/>
            <person name="Lipzen A."/>
            <person name="Lombard V."/>
            <person name="Magnuson J."/>
            <person name="Maillard F."/>
            <person name="Morin E."/>
            <person name="Murat C."/>
            <person name="Nolan M."/>
            <person name="Ohm R."/>
            <person name="Pangilinan J."/>
            <person name="Pereira M."/>
            <person name="Perotto S."/>
            <person name="Peter M."/>
            <person name="Riley R."/>
            <person name="Sitrit Y."/>
            <person name="Stielow B."/>
            <person name="Szollosi G."/>
            <person name="Zifcakova L."/>
            <person name="Stursova M."/>
            <person name="Spatafora J.W."/>
            <person name="Tedersoo L."/>
            <person name="Vaario L.-M."/>
            <person name="Yamada A."/>
            <person name="Yan M."/>
            <person name="Wang P."/>
            <person name="Xu J."/>
            <person name="Bruns T."/>
            <person name="Baldrian P."/>
            <person name="Vilgalys R."/>
            <person name="Henrissat B."/>
            <person name="Grigoriev I.V."/>
            <person name="Hibbett D."/>
            <person name="Nagy L.G."/>
            <person name="Martin F.M."/>
        </authorList>
    </citation>
    <scope>NUCLEOTIDE SEQUENCE</scope>
    <source>
        <strain evidence="1">P2</strain>
    </source>
</reference>
<reference evidence="1" key="2">
    <citation type="journal article" date="2020" name="Nat. Commun.">
        <title>Large-scale genome sequencing of mycorrhizal fungi provides insights into the early evolution of symbiotic traits.</title>
        <authorList>
            <person name="Miyauchi S."/>
            <person name="Kiss E."/>
            <person name="Kuo A."/>
            <person name="Drula E."/>
            <person name="Kohler A."/>
            <person name="Sanchez-Garcia M."/>
            <person name="Morin E."/>
            <person name="Andreopoulos B."/>
            <person name="Barry K.W."/>
            <person name="Bonito G."/>
            <person name="Buee M."/>
            <person name="Carver A."/>
            <person name="Chen C."/>
            <person name="Cichocki N."/>
            <person name="Clum A."/>
            <person name="Culley D."/>
            <person name="Crous P.W."/>
            <person name="Fauchery L."/>
            <person name="Girlanda M."/>
            <person name="Hayes R.D."/>
            <person name="Keri Z."/>
            <person name="LaButti K."/>
            <person name="Lipzen A."/>
            <person name="Lombard V."/>
            <person name="Magnuson J."/>
            <person name="Maillard F."/>
            <person name="Murat C."/>
            <person name="Nolan M."/>
            <person name="Ohm R.A."/>
            <person name="Pangilinan J."/>
            <person name="Pereira M.F."/>
            <person name="Perotto S."/>
            <person name="Peter M."/>
            <person name="Pfister S."/>
            <person name="Riley R."/>
            <person name="Sitrit Y."/>
            <person name="Stielow J.B."/>
            <person name="Szollosi G."/>
            <person name="Zifcakova L."/>
            <person name="Stursova M."/>
            <person name="Spatafora J.W."/>
            <person name="Tedersoo L."/>
            <person name="Vaario L.M."/>
            <person name="Yamada A."/>
            <person name="Yan M."/>
            <person name="Wang P."/>
            <person name="Xu J."/>
            <person name="Bruns T."/>
            <person name="Baldrian P."/>
            <person name="Vilgalys R."/>
            <person name="Dunand C."/>
            <person name="Henrissat B."/>
            <person name="Grigoriev I.V."/>
            <person name="Hibbett D."/>
            <person name="Nagy L.G."/>
            <person name="Martin F.M."/>
        </authorList>
    </citation>
    <scope>NUCLEOTIDE SEQUENCE</scope>
    <source>
        <strain evidence="1">P2</strain>
    </source>
</reference>
<dbReference type="EMBL" id="MU118137">
    <property type="protein sequence ID" value="KAF9644469.1"/>
    <property type="molecule type" value="Genomic_DNA"/>
</dbReference>
<sequence length="462" mass="51392">MSSRSTSASTAASTTTTPVSSIPRTITPVSGASAGFYRPGFQPKGVYRPRTDEFAEARKSKRSAGKIEQTRLERRLEKLINLHFSEPSEKSKTLQPPPARQRRSSLFDLDFSELRGKSASELWKDVINSQAQNGKNDIRAAEQRITPWEGDSAVSQCPICLVSFHPITNRKHHCRLCGRIICSLPVRHPQRPVTCSLLFVANTKTGVIEEVGEGIDYGVRRRTTSTMGPGKGIPPPGDDDKFLSGVRICRECRSVLLRQQHIQEAHSTPMFAKLYTLLISIEKEVEDLLPQFQELLLSLNNDERPTAGASAARKRLVEAFAHYDAAAKRIRNLPCVRGSSQDRVQMAILARANLFLQKNMFPLQSLPKPARRTNSGSSTPSTPTLALNETTIDPDSELAHALQPLLEQEALLETFVQEATTKRKFENAQTLRENLKEIRGEIDRIVANAEREQAHGKGKGRT</sequence>
<comment type="caution">
    <text evidence="1">The sequence shown here is derived from an EMBL/GenBank/DDBJ whole genome shotgun (WGS) entry which is preliminary data.</text>
</comment>
<proteinExistence type="predicted"/>
<protein>
    <submittedName>
        <fullName evidence="1">FYVE-domain-containing protein</fullName>
    </submittedName>
</protein>
<keyword evidence="2" id="KW-1185">Reference proteome</keyword>
<accession>A0ACB6Z421</accession>
<evidence type="ECO:0000313" key="2">
    <source>
        <dbReference type="Proteomes" id="UP000886501"/>
    </source>
</evidence>
<name>A0ACB6Z421_THEGA</name>
<organism evidence="1 2">
    <name type="scientific">Thelephora ganbajun</name>
    <name type="common">Ganba fungus</name>
    <dbReference type="NCBI Taxonomy" id="370292"/>
    <lineage>
        <taxon>Eukaryota</taxon>
        <taxon>Fungi</taxon>
        <taxon>Dikarya</taxon>
        <taxon>Basidiomycota</taxon>
        <taxon>Agaricomycotina</taxon>
        <taxon>Agaricomycetes</taxon>
        <taxon>Thelephorales</taxon>
        <taxon>Thelephoraceae</taxon>
        <taxon>Thelephora</taxon>
    </lineage>
</organism>
<gene>
    <name evidence="1" type="ORF">BDM02DRAFT_3102863</name>
</gene>